<evidence type="ECO:0000256" key="1">
    <source>
        <dbReference type="ARBA" id="ARBA00023015"/>
    </source>
</evidence>
<proteinExistence type="predicted"/>
<dbReference type="Pfam" id="PF05043">
    <property type="entry name" value="Mga"/>
    <property type="match status" value="1"/>
</dbReference>
<keyword evidence="6" id="KW-1185">Reference proteome</keyword>
<sequence>MIRLLGSKDRRQLTLIDIFKNEDDLYLTHGDLADRLSCTNATIKCDLKEIQNLFPDEIQVIQSGIWVHLDFKKMVASNFYFKKYSKEAVTYRLLFELMSNSYTSVEELSQKIYASRSSVYRAIKQINHFFEEAHLELELTTSPLSLEGKEFMVRLFYPFILMHYLPDTVWPFQSISQQEAFELYDTLSSTSPYLKSFSSNPLVYLQIGVNFERFANHFVLEKSEWPITTHELSVLMVNLDIFTEFQAKGKAYPLFELIPQITPGIISSGTLLNRTYLEDSLRISPRIKQCIEKFEADMYQLKRDYQLKSAQKEDIELISLTIYNLCIAMDKKVNVILNDPITHQSNLVYEVACINPNFVIDVQRMIKNFIESLHIMEEIPDQVLIGFTFYFIVIWPDTILELNKIIKIDLLLYTGNYQYDLEYKAILDPIVHNYVTVHVHNKALNWQEVLEDSPYKIIMTSFDIPSTPGRYIFNIKSMPDVNTFLWIYETVREINDSDTSNMSGMLFTQ</sequence>
<evidence type="ECO:0000313" key="6">
    <source>
        <dbReference type="Proteomes" id="UP000069912"/>
    </source>
</evidence>
<protein>
    <recommendedName>
        <fullName evidence="7">HTH domain-containing protein</fullName>
    </recommendedName>
</protein>
<dbReference type="InterPro" id="IPR050661">
    <property type="entry name" value="BglG_antiterminators"/>
</dbReference>
<keyword evidence="1" id="KW-0805">Transcription regulation</keyword>
<dbReference type="KEGG" id="asan:AWM72_06305"/>
<evidence type="ECO:0000313" key="5">
    <source>
        <dbReference type="EMBL" id="AMB94399.1"/>
    </source>
</evidence>
<feature type="domain" description="Mga helix-turn-helix" evidence="3">
    <location>
        <begin position="79"/>
        <end position="157"/>
    </location>
</feature>
<dbReference type="EMBL" id="CP014160">
    <property type="protein sequence ID" value="AMB94399.1"/>
    <property type="molecule type" value="Genomic_DNA"/>
</dbReference>
<evidence type="ECO:0000259" key="3">
    <source>
        <dbReference type="Pfam" id="PF05043"/>
    </source>
</evidence>
<dbReference type="Pfam" id="PF08280">
    <property type="entry name" value="HTH_Mga"/>
    <property type="match status" value="1"/>
</dbReference>
<dbReference type="InterPro" id="IPR013199">
    <property type="entry name" value="HTH_Mga_DNA-bd_dom"/>
</dbReference>
<accession>A0A0X8FC39</accession>
<evidence type="ECO:0000256" key="2">
    <source>
        <dbReference type="ARBA" id="ARBA00023163"/>
    </source>
</evidence>
<dbReference type="AlphaFoldDB" id="A0A0X8FC39"/>
<reference evidence="6" key="2">
    <citation type="submission" date="2016-01" db="EMBL/GenBank/DDBJ databases">
        <title>Six Aerococcus type strain genome sequencing and assembly using PacBio and Illumina Hiseq.</title>
        <authorList>
            <person name="Carkaci D."/>
            <person name="Dargis R."/>
            <person name="Nielsen X.C."/>
            <person name="Skovgaard O."/>
            <person name="Fuursted K."/>
            <person name="Christensen J.J."/>
        </authorList>
    </citation>
    <scope>NUCLEOTIDE SEQUENCE [LARGE SCALE GENOMIC DNA]</scope>
    <source>
        <strain evidence="6">CCUG43001</strain>
    </source>
</reference>
<gene>
    <name evidence="5" type="ORF">AWM72_06305</name>
</gene>
<evidence type="ECO:0000259" key="4">
    <source>
        <dbReference type="Pfam" id="PF08280"/>
    </source>
</evidence>
<dbReference type="RefSeq" id="WP_067974989.1">
    <property type="nucleotide sequence ID" value="NZ_CP014160.1"/>
</dbReference>
<reference evidence="5 6" key="1">
    <citation type="journal article" date="2016" name="Genome Announc.">
        <title>Complete Genome Sequences of Aerococcus christensenii CCUG 28831T, Aerococcus sanguinicola CCUG 43001T, Aerococcus urinae CCUG 36881T, Aerococcus urinaeequi CCUG 28094T, Aerococcus urinaehominis CCUG 42038 BT, and Aerococcus viridans CCUG 4311T.</title>
        <authorList>
            <person name="Carkaci D."/>
            <person name="Dargis R."/>
            <person name="Nielsen X.C."/>
            <person name="Skovgaard O."/>
            <person name="Fuursted K."/>
            <person name="Christensen J.J."/>
        </authorList>
    </citation>
    <scope>NUCLEOTIDE SEQUENCE [LARGE SCALE GENOMIC DNA]</scope>
    <source>
        <strain evidence="5 6">CCUG43001</strain>
    </source>
</reference>
<dbReference type="Proteomes" id="UP000069912">
    <property type="component" value="Chromosome"/>
</dbReference>
<name>A0A0X8FC39_9LACT</name>
<dbReference type="InterPro" id="IPR007737">
    <property type="entry name" value="Mga_HTH"/>
</dbReference>
<feature type="domain" description="M protein trans-acting positive regulator (MGA) HTH" evidence="4">
    <location>
        <begin position="8"/>
        <end position="60"/>
    </location>
</feature>
<keyword evidence="2" id="KW-0804">Transcription</keyword>
<dbReference type="PANTHER" id="PTHR30185:SF18">
    <property type="entry name" value="TRANSCRIPTIONAL REGULATOR MTLR"/>
    <property type="match status" value="1"/>
</dbReference>
<dbReference type="GeneID" id="92903676"/>
<organism evidence="5 6">
    <name type="scientific">Aerococcus sanguinicola</name>
    <dbReference type="NCBI Taxonomy" id="119206"/>
    <lineage>
        <taxon>Bacteria</taxon>
        <taxon>Bacillati</taxon>
        <taxon>Bacillota</taxon>
        <taxon>Bacilli</taxon>
        <taxon>Lactobacillales</taxon>
        <taxon>Aerococcaceae</taxon>
        <taxon>Aerococcus</taxon>
    </lineage>
</organism>
<evidence type="ECO:0008006" key="7">
    <source>
        <dbReference type="Google" id="ProtNLM"/>
    </source>
</evidence>
<dbReference type="PANTHER" id="PTHR30185">
    <property type="entry name" value="CRYPTIC BETA-GLUCOSIDE BGL OPERON ANTITERMINATOR"/>
    <property type="match status" value="1"/>
</dbReference>